<organism evidence="4 5">
    <name type="scientific">Gloeobacter morelensis MG652769</name>
    <dbReference type="NCBI Taxonomy" id="2781736"/>
    <lineage>
        <taxon>Bacteria</taxon>
        <taxon>Bacillati</taxon>
        <taxon>Cyanobacteriota</taxon>
        <taxon>Cyanophyceae</taxon>
        <taxon>Gloeobacterales</taxon>
        <taxon>Gloeobacteraceae</taxon>
        <taxon>Gloeobacter</taxon>
        <taxon>Gloeobacter morelensis</taxon>
    </lineage>
</organism>
<evidence type="ECO:0000259" key="3">
    <source>
        <dbReference type="Pfam" id="PF00512"/>
    </source>
</evidence>
<name>A0ABY3PQF0_9CYAN</name>
<dbReference type="EC" id="2.7.13.3" evidence="2"/>
<dbReference type="SUPFAM" id="SSF47384">
    <property type="entry name" value="Homodimeric domain of signal transducing histidine kinase"/>
    <property type="match status" value="1"/>
</dbReference>
<dbReference type="InterPro" id="IPR036097">
    <property type="entry name" value="HisK_dim/P_sf"/>
</dbReference>
<accession>A0ABY3PQF0</accession>
<dbReference type="CDD" id="cd00082">
    <property type="entry name" value="HisKA"/>
    <property type="match status" value="1"/>
</dbReference>
<reference evidence="4 5" key="1">
    <citation type="journal article" date="2021" name="Genome Biol. Evol.">
        <title>Complete Genome Sequencing of a Novel Gloeobacter Species from a Waterfall Cave in Mexico.</title>
        <authorList>
            <person name="Saw J.H."/>
            <person name="Cardona T."/>
            <person name="Montejano G."/>
        </authorList>
    </citation>
    <scope>NUCLEOTIDE SEQUENCE [LARGE SCALE GENOMIC DNA]</scope>
    <source>
        <strain evidence="4">MG652769</strain>
    </source>
</reference>
<evidence type="ECO:0000256" key="1">
    <source>
        <dbReference type="ARBA" id="ARBA00000085"/>
    </source>
</evidence>
<dbReference type="RefSeq" id="WP_230843102.1">
    <property type="nucleotide sequence ID" value="NZ_CP063845.1"/>
</dbReference>
<dbReference type="Gene3D" id="1.10.287.130">
    <property type="match status" value="1"/>
</dbReference>
<dbReference type="Pfam" id="PF00512">
    <property type="entry name" value="HisKA"/>
    <property type="match status" value="1"/>
</dbReference>
<keyword evidence="5" id="KW-1185">Reference proteome</keyword>
<comment type="catalytic activity">
    <reaction evidence="1">
        <text>ATP + protein L-histidine = ADP + protein N-phospho-L-histidine.</text>
        <dbReference type="EC" id="2.7.13.3"/>
    </reaction>
</comment>
<evidence type="ECO:0000313" key="5">
    <source>
        <dbReference type="Proteomes" id="UP001054846"/>
    </source>
</evidence>
<sequence>MPEDAIKPVPLRDLRHDIGEPLTAIRLYAEVLRTETQMDSGLRQQLLEAIEGQAILLQQRLEEILGEAISNSHR</sequence>
<evidence type="ECO:0000313" key="4">
    <source>
        <dbReference type="EMBL" id="UFP95874.1"/>
    </source>
</evidence>
<proteinExistence type="predicted"/>
<feature type="domain" description="Signal transduction histidine kinase dimerisation/phosphoacceptor" evidence="3">
    <location>
        <begin position="11"/>
        <end position="65"/>
    </location>
</feature>
<dbReference type="InterPro" id="IPR003661">
    <property type="entry name" value="HisK_dim/P_dom"/>
</dbReference>
<dbReference type="Proteomes" id="UP001054846">
    <property type="component" value="Chromosome"/>
</dbReference>
<evidence type="ECO:0000256" key="2">
    <source>
        <dbReference type="ARBA" id="ARBA00012438"/>
    </source>
</evidence>
<dbReference type="EMBL" id="CP063845">
    <property type="protein sequence ID" value="UFP95874.1"/>
    <property type="molecule type" value="Genomic_DNA"/>
</dbReference>
<gene>
    <name evidence="4" type="ORF">ISF26_06520</name>
</gene>
<protein>
    <recommendedName>
        <fullName evidence="2">histidine kinase</fullName>
        <ecNumber evidence="2">2.7.13.3</ecNumber>
    </recommendedName>
</protein>